<gene>
    <name evidence="12" type="ORF">E3J59_00695</name>
</gene>
<feature type="transmembrane region" description="Helical" evidence="9">
    <location>
        <begin position="134"/>
        <end position="152"/>
    </location>
</feature>
<accession>A0A523V0X9</accession>
<dbReference type="InterPro" id="IPR031621">
    <property type="entry name" value="HisKA_7TM"/>
</dbReference>
<dbReference type="PRINTS" id="PR00344">
    <property type="entry name" value="BCTRLSENSOR"/>
</dbReference>
<dbReference type="Pfam" id="PF01590">
    <property type="entry name" value="GAF"/>
    <property type="match status" value="1"/>
</dbReference>
<dbReference type="Pfam" id="PF02518">
    <property type="entry name" value="HATPase_c"/>
    <property type="match status" value="1"/>
</dbReference>
<dbReference type="NCBIfam" id="TIGR00229">
    <property type="entry name" value="sensory_box"/>
    <property type="match status" value="1"/>
</dbReference>
<feature type="domain" description="PAS" evidence="11">
    <location>
        <begin position="472"/>
        <end position="518"/>
    </location>
</feature>
<dbReference type="SUPFAM" id="SSF55785">
    <property type="entry name" value="PYP-like sensor domain (PAS domain)"/>
    <property type="match status" value="1"/>
</dbReference>
<dbReference type="SMART" id="SM00387">
    <property type="entry name" value="HATPase_c"/>
    <property type="match status" value="1"/>
</dbReference>
<dbReference type="GO" id="GO:0000155">
    <property type="term" value="F:phosphorelay sensor kinase activity"/>
    <property type="evidence" value="ECO:0007669"/>
    <property type="project" value="InterPro"/>
</dbReference>
<dbReference type="InterPro" id="IPR004358">
    <property type="entry name" value="Sig_transdc_His_kin-like_C"/>
</dbReference>
<dbReference type="InterPro" id="IPR036890">
    <property type="entry name" value="HATPase_C_sf"/>
</dbReference>
<dbReference type="InterPro" id="IPR003661">
    <property type="entry name" value="HisK_dim/P_dom"/>
</dbReference>
<dbReference type="SMART" id="SM00388">
    <property type="entry name" value="HisKA"/>
    <property type="match status" value="1"/>
</dbReference>
<feature type="transmembrane region" description="Helical" evidence="9">
    <location>
        <begin position="67"/>
        <end position="87"/>
    </location>
</feature>
<dbReference type="Pfam" id="PF00512">
    <property type="entry name" value="HisKA"/>
    <property type="match status" value="1"/>
</dbReference>
<evidence type="ECO:0000313" key="13">
    <source>
        <dbReference type="Proteomes" id="UP000320679"/>
    </source>
</evidence>
<dbReference type="PANTHER" id="PTHR43065:SF10">
    <property type="entry name" value="PEROXIDE STRESS-ACTIVATED HISTIDINE KINASE MAK3"/>
    <property type="match status" value="1"/>
</dbReference>
<feature type="transmembrane region" description="Helical" evidence="9">
    <location>
        <begin position="36"/>
        <end position="55"/>
    </location>
</feature>
<dbReference type="SUPFAM" id="SSF47384">
    <property type="entry name" value="Homodimeric domain of signal transducing histidine kinase"/>
    <property type="match status" value="1"/>
</dbReference>
<reference evidence="12 13" key="1">
    <citation type="submission" date="2019-03" db="EMBL/GenBank/DDBJ databases">
        <title>Metabolic potential of uncultured bacteria and archaea associated with petroleum seepage in deep-sea sediments.</title>
        <authorList>
            <person name="Dong X."/>
            <person name="Hubert C."/>
        </authorList>
    </citation>
    <scope>NUCLEOTIDE SEQUENCE [LARGE SCALE GENOMIC DNA]</scope>
    <source>
        <strain evidence="12">E29_bin78</strain>
    </source>
</reference>
<dbReference type="Gene3D" id="1.10.287.130">
    <property type="match status" value="1"/>
</dbReference>
<dbReference type="Proteomes" id="UP000320679">
    <property type="component" value="Unassembled WGS sequence"/>
</dbReference>
<evidence type="ECO:0000313" key="12">
    <source>
        <dbReference type="EMBL" id="TET48359.1"/>
    </source>
</evidence>
<evidence type="ECO:0000256" key="6">
    <source>
        <dbReference type="ARBA" id="ARBA00022777"/>
    </source>
</evidence>
<evidence type="ECO:0000256" key="1">
    <source>
        <dbReference type="ARBA" id="ARBA00000085"/>
    </source>
</evidence>
<keyword evidence="6" id="KW-0418">Kinase</keyword>
<feature type="transmembrane region" description="Helical" evidence="9">
    <location>
        <begin position="235"/>
        <end position="257"/>
    </location>
</feature>
<keyword evidence="7" id="KW-0067">ATP-binding</keyword>
<dbReference type="PROSITE" id="PS50112">
    <property type="entry name" value="PAS"/>
    <property type="match status" value="1"/>
</dbReference>
<dbReference type="Pfam" id="PF00989">
    <property type="entry name" value="PAS"/>
    <property type="match status" value="1"/>
</dbReference>
<name>A0A523V0X9_UNCAE</name>
<evidence type="ECO:0000259" key="11">
    <source>
        <dbReference type="PROSITE" id="PS50112"/>
    </source>
</evidence>
<feature type="transmembrane region" description="Helical" evidence="9">
    <location>
        <begin position="172"/>
        <end position="192"/>
    </location>
</feature>
<evidence type="ECO:0000256" key="7">
    <source>
        <dbReference type="ARBA" id="ARBA00022840"/>
    </source>
</evidence>
<dbReference type="SUPFAM" id="SSF55781">
    <property type="entry name" value="GAF domain-like"/>
    <property type="match status" value="1"/>
</dbReference>
<feature type="transmembrane region" description="Helical" evidence="9">
    <location>
        <begin position="99"/>
        <end position="122"/>
    </location>
</feature>
<dbReference type="InterPro" id="IPR005467">
    <property type="entry name" value="His_kinase_dom"/>
</dbReference>
<comment type="catalytic activity">
    <reaction evidence="1">
        <text>ATP + protein L-histidine = ADP + protein N-phospho-L-histidine.</text>
        <dbReference type="EC" id="2.7.13.3"/>
    </reaction>
</comment>
<dbReference type="InterPro" id="IPR035965">
    <property type="entry name" value="PAS-like_dom_sf"/>
</dbReference>
<keyword evidence="3" id="KW-0597">Phosphoprotein</keyword>
<feature type="transmembrane region" description="Helical" evidence="9">
    <location>
        <begin position="263"/>
        <end position="281"/>
    </location>
</feature>
<dbReference type="InterPro" id="IPR029016">
    <property type="entry name" value="GAF-like_dom_sf"/>
</dbReference>
<evidence type="ECO:0000256" key="4">
    <source>
        <dbReference type="ARBA" id="ARBA00022679"/>
    </source>
</evidence>
<dbReference type="EC" id="2.7.13.3" evidence="2"/>
<dbReference type="InterPro" id="IPR000014">
    <property type="entry name" value="PAS"/>
</dbReference>
<feature type="transmembrane region" description="Helical" evidence="9">
    <location>
        <begin position="6"/>
        <end position="24"/>
    </location>
</feature>
<feature type="domain" description="Histidine kinase" evidence="10">
    <location>
        <begin position="605"/>
        <end position="817"/>
    </location>
</feature>
<dbReference type="AlphaFoldDB" id="A0A523V0X9"/>
<keyword evidence="9" id="KW-0472">Membrane</keyword>
<organism evidence="12 13">
    <name type="scientific">Aerophobetes bacterium</name>
    <dbReference type="NCBI Taxonomy" id="2030807"/>
    <lineage>
        <taxon>Bacteria</taxon>
        <taxon>Candidatus Aerophobota</taxon>
    </lineage>
</organism>
<dbReference type="InterPro" id="IPR003594">
    <property type="entry name" value="HATPase_dom"/>
</dbReference>
<evidence type="ECO:0000256" key="5">
    <source>
        <dbReference type="ARBA" id="ARBA00022741"/>
    </source>
</evidence>
<evidence type="ECO:0000256" key="9">
    <source>
        <dbReference type="SAM" id="Phobius"/>
    </source>
</evidence>
<keyword evidence="4" id="KW-0808">Transferase</keyword>
<keyword evidence="9" id="KW-1133">Transmembrane helix</keyword>
<dbReference type="Gene3D" id="3.30.565.10">
    <property type="entry name" value="Histidine kinase-like ATPase, C-terminal domain"/>
    <property type="match status" value="1"/>
</dbReference>
<dbReference type="PROSITE" id="PS50109">
    <property type="entry name" value="HIS_KIN"/>
    <property type="match status" value="1"/>
</dbReference>
<evidence type="ECO:0000256" key="2">
    <source>
        <dbReference type="ARBA" id="ARBA00012438"/>
    </source>
</evidence>
<dbReference type="SUPFAM" id="SSF55874">
    <property type="entry name" value="ATPase domain of HSP90 chaperone/DNA topoisomerase II/histidine kinase"/>
    <property type="match status" value="1"/>
</dbReference>
<comment type="caution">
    <text evidence="12">The sequence shown here is derived from an EMBL/GenBank/DDBJ whole genome shotgun (WGS) entry which is preliminary data.</text>
</comment>
<dbReference type="PANTHER" id="PTHR43065">
    <property type="entry name" value="SENSOR HISTIDINE KINASE"/>
    <property type="match status" value="1"/>
</dbReference>
<dbReference type="InterPro" id="IPR003018">
    <property type="entry name" value="GAF"/>
</dbReference>
<dbReference type="InterPro" id="IPR036097">
    <property type="entry name" value="HisK_dim/P_sf"/>
</dbReference>
<dbReference type="SMART" id="SM00091">
    <property type="entry name" value="PAS"/>
    <property type="match status" value="1"/>
</dbReference>
<dbReference type="EMBL" id="SOJK01000030">
    <property type="protein sequence ID" value="TET48359.1"/>
    <property type="molecule type" value="Genomic_DNA"/>
</dbReference>
<dbReference type="GO" id="GO:0005524">
    <property type="term" value="F:ATP binding"/>
    <property type="evidence" value="ECO:0007669"/>
    <property type="project" value="UniProtKB-KW"/>
</dbReference>
<dbReference type="CDD" id="cd00130">
    <property type="entry name" value="PAS"/>
    <property type="match status" value="1"/>
</dbReference>
<protein>
    <recommendedName>
        <fullName evidence="2">histidine kinase</fullName>
        <ecNumber evidence="2">2.7.13.3</ecNumber>
    </recommendedName>
</protein>
<evidence type="ECO:0000256" key="8">
    <source>
        <dbReference type="ARBA" id="ARBA00023012"/>
    </source>
</evidence>
<proteinExistence type="predicted"/>
<dbReference type="Gene3D" id="3.30.450.20">
    <property type="entry name" value="PAS domain"/>
    <property type="match status" value="1"/>
</dbReference>
<dbReference type="GO" id="GO:0006355">
    <property type="term" value="P:regulation of DNA-templated transcription"/>
    <property type="evidence" value="ECO:0007669"/>
    <property type="project" value="InterPro"/>
</dbReference>
<keyword evidence="8" id="KW-0902">Two-component regulatory system</keyword>
<evidence type="ECO:0000259" key="10">
    <source>
        <dbReference type="PROSITE" id="PS50109"/>
    </source>
</evidence>
<dbReference type="InterPro" id="IPR013767">
    <property type="entry name" value="PAS_fold"/>
</dbReference>
<feature type="transmembrane region" description="Helical" evidence="9">
    <location>
        <begin position="198"/>
        <end position="215"/>
    </location>
</feature>
<dbReference type="Pfam" id="PF16927">
    <property type="entry name" value="HisKA_7TM"/>
    <property type="match status" value="1"/>
</dbReference>
<dbReference type="CDD" id="cd00082">
    <property type="entry name" value="HisKA"/>
    <property type="match status" value="1"/>
</dbReference>
<evidence type="ECO:0000256" key="3">
    <source>
        <dbReference type="ARBA" id="ARBA00022553"/>
    </source>
</evidence>
<sequence>MYPIIYHYGLLAVVISSFLVALIGYIKAYEEEKKTLFILVNGAGGLWALCLFIFHTSPQPQIFWLRFSHLAGIFIPVTFVHFVFILLGEVPRRKRQLTLFYLVGSILGSLSFTRLLITGITYNEVMGYHVIPGPVYRIFSVMFFSLIVYGYFLMGKALKSSSGFRKNQIRYCLVASILGLGGGISTFLPIYGINLPPLGILVVPSYGIILAYALLKRRLMDIRTIVSKGLIYSTITVLVFSLLLFIGFTLITFYQPIAPNLKLFLYILGFCFFLVLVLVPLRRKLEQLIENLIFKRARASYDKLTRASQKLLTILDNKTLSRFSLQTVVRTTDVNWGTLWLAGGKNGNYHLEDKIGDRKDKAWLNEDIFLNQGSTLINLLEKERRLLLREEILPLFKNIENEDNLEDRLRKSDFSLVIPLFSKDFLKGCLFLGEKRSGDLFSPYELQALTLFSDQTAMALANAQLFSRIQRMKEYNERIVNNVDSGLIVVNRDGQITTFNRKMEEMIGLACKEVLGKTAKVLPSSLSEIILKCWQTRKPVSIPQLTLKIGQSDALVVNLNVSLIDEKEKKGEIVVILTDFTEVRRLEEKIRQTEKMASVGAMVSQLAHEIKNPLSSIRTFTELLPEKFEDEEFRNKFHSLVSGEIERIDSLITRMLNLGSVDAAQYEMVSIQEVIEDVLPSLDLQLKEQKVRIELTHQGVVPLIWADPQSLKEAFSNILVNSIQAMPQGGKISISTCKKKDRNTGKSLLEISITDEGSGIPQDCLHRVFDPFFTTKQQGSGLGLYICYKIIQIHQGEIRAINTDSGASFTILLPIPENKTHFVKEKRRIYGQSTSYKP</sequence>
<keyword evidence="5" id="KW-0547">Nucleotide-binding</keyword>
<keyword evidence="9" id="KW-0812">Transmembrane</keyword>
<dbReference type="Gene3D" id="3.30.450.40">
    <property type="match status" value="1"/>
</dbReference>